<dbReference type="PROSITE" id="PS50005">
    <property type="entry name" value="TPR"/>
    <property type="match status" value="4"/>
</dbReference>
<dbReference type="AlphaFoldDB" id="K9X3K4"/>
<proteinExistence type="predicted"/>
<evidence type="ECO:0000256" key="2">
    <source>
        <dbReference type="SAM" id="Coils"/>
    </source>
</evidence>
<dbReference type="STRING" id="56107.Cylst_4591"/>
<sequence>MSDNRKRSLTEQNRALNLFTDRHDLTRVFAAYLNDEQPSEKILFFHGDGGNGKSLLLRFLQTRCCKRLRWESWQGLQSKSDREVADYIENLADSWEFAEVPAISQDFGLSPNGDDQPQDPFYGLLMLRRKLSRAATELKYHLRFPLYDFACIWYLKQKNRLTPEKLKELFPAEELDLLIEIGNAVSDTSWGTIGKAVLGIFNKHLGENFILHLQQRGIKAEDVQGIRRMDAETELINELPRYLAEDLNAAMSQKNAPKRIVLFFDTHEAFWGYQRNLPDTLFFQKDEWLRYFLAELELKAGIVAVVAGREAPRWDKAENFPINHLDNQLVNCLSPDDADEYLRRAEVTNEDLRKNIISYASVEVHQVHPFLLGLCADVVSQAKAPTVNITPADFPKTPETANKAEILINRLLKYADRDIGYAVHALSACRAFNFDIYHLLGEKLHFQTTKPAFEILTEFSFVWDVEQLGKDWYRIHNLLRRLDYEGGNKTTQQAHEVLEKYYRQQGKVAEAIYHANRLDWLRGVNEWVNVFDEALQKSRYEQCRSLLEIRNEIVIESNFDLGRVSQHEGDYFAKLARYQEAREEYLEAVAAYEQELRITPDDTATLNNLGNALQRLGDLQTQLSQHSEALQSYNNAIANYKLALNLAPDDTATLNNLGSALQSLGDLQTQLSQHHEALQSYNDAIATYKLALNLAPNNIYALNNLGLALQRLGNLQTKLSQHSEALQSYNNAIATYKSALNLAPDYINALNNLGNALQRLGNLQTQLSQHHEALQSYNDAIATYKSALNLAPDYINALNNLGNALRSLGDLQTQLSQHHEALQSYNDAITTYKSALNLAPDYIQILNNLGNALRSLGNLQTQLSQHHEALQSYNDAIAAYKLALNLAPDYINALDNLGNALQSLGDLQTQLSQHHEALQSYNDAIAAYKSALNLAPDYINALNNLGNALLRLGIFLLESSQKQEAVNCIQEALTLFNRSLAIAPGGESVRNLRDKLQNFLDNLD</sequence>
<keyword evidence="2" id="KW-0175">Coiled coil</keyword>
<dbReference type="SUPFAM" id="SSF48452">
    <property type="entry name" value="TPR-like"/>
    <property type="match status" value="2"/>
</dbReference>
<feature type="repeat" description="TPR" evidence="1">
    <location>
        <begin position="665"/>
        <end position="698"/>
    </location>
</feature>
<name>K9X3K4_9NOST</name>
<organism evidence="3 4">
    <name type="scientific">Cylindrospermum stagnale PCC 7417</name>
    <dbReference type="NCBI Taxonomy" id="56107"/>
    <lineage>
        <taxon>Bacteria</taxon>
        <taxon>Bacillati</taxon>
        <taxon>Cyanobacteriota</taxon>
        <taxon>Cyanophyceae</taxon>
        <taxon>Nostocales</taxon>
        <taxon>Nostocaceae</taxon>
        <taxon>Cylindrospermum</taxon>
    </lineage>
</organism>
<reference evidence="3 4" key="1">
    <citation type="submission" date="2012-06" db="EMBL/GenBank/DDBJ databases">
        <title>Finished chromosome of genome of Cylindrospermum stagnale PCC 7417.</title>
        <authorList>
            <consortium name="US DOE Joint Genome Institute"/>
            <person name="Gugger M."/>
            <person name="Coursin T."/>
            <person name="Rippka R."/>
            <person name="Tandeau De Marsac N."/>
            <person name="Huntemann M."/>
            <person name="Wei C.-L."/>
            <person name="Han J."/>
            <person name="Detter J.C."/>
            <person name="Han C."/>
            <person name="Tapia R."/>
            <person name="Chen A."/>
            <person name="Kyrpides N."/>
            <person name="Mavromatis K."/>
            <person name="Markowitz V."/>
            <person name="Szeto E."/>
            <person name="Ivanova N."/>
            <person name="Pagani I."/>
            <person name="Pati A."/>
            <person name="Goodwin L."/>
            <person name="Nordberg H.P."/>
            <person name="Cantor M.N."/>
            <person name="Hua S.X."/>
            <person name="Woyke T."/>
            <person name="Kerfeld C.A."/>
        </authorList>
    </citation>
    <scope>NUCLEOTIDE SEQUENCE [LARGE SCALE GENOMIC DNA]</scope>
    <source>
        <strain evidence="3 4">PCC 7417</strain>
    </source>
</reference>
<keyword evidence="1" id="KW-0802">TPR repeat</keyword>
<dbReference type="Pfam" id="PF13414">
    <property type="entry name" value="TPR_11"/>
    <property type="match status" value="5"/>
</dbReference>
<feature type="repeat" description="TPR" evidence="1">
    <location>
        <begin position="761"/>
        <end position="794"/>
    </location>
</feature>
<keyword evidence="4" id="KW-1185">Reference proteome</keyword>
<dbReference type="Gene3D" id="1.25.40.10">
    <property type="entry name" value="Tetratricopeptide repeat domain"/>
    <property type="match status" value="8"/>
</dbReference>
<dbReference type="InterPro" id="IPR011990">
    <property type="entry name" value="TPR-like_helical_dom_sf"/>
</dbReference>
<dbReference type="HOGENOM" id="CLU_290305_0_0_3"/>
<dbReference type="Proteomes" id="UP000010475">
    <property type="component" value="Chromosome"/>
</dbReference>
<evidence type="ECO:0000256" key="1">
    <source>
        <dbReference type="PROSITE-ProRule" id="PRU00339"/>
    </source>
</evidence>
<dbReference type="KEGG" id="csg:Cylst_4591"/>
<dbReference type="eggNOG" id="COG0457">
    <property type="taxonomic scope" value="Bacteria"/>
</dbReference>
<dbReference type="SMART" id="SM00028">
    <property type="entry name" value="TPR"/>
    <property type="match status" value="9"/>
</dbReference>
<dbReference type="PANTHER" id="PTHR19959:SF119">
    <property type="entry name" value="FUNGAL LIPASE-LIKE DOMAIN-CONTAINING PROTEIN"/>
    <property type="match status" value="1"/>
</dbReference>
<feature type="repeat" description="TPR" evidence="1">
    <location>
        <begin position="809"/>
        <end position="842"/>
    </location>
</feature>
<gene>
    <name evidence="3" type="ORF">Cylst_4591</name>
</gene>
<protein>
    <submittedName>
        <fullName evidence="3">Uncharacterized protein</fullName>
    </submittedName>
</protein>
<accession>K9X3K4</accession>
<feature type="coiled-coil region" evidence="2">
    <location>
        <begin position="575"/>
        <end position="643"/>
    </location>
</feature>
<dbReference type="EMBL" id="CP003642">
    <property type="protein sequence ID" value="AFZ26664.1"/>
    <property type="molecule type" value="Genomic_DNA"/>
</dbReference>
<evidence type="ECO:0000313" key="4">
    <source>
        <dbReference type="Proteomes" id="UP000010475"/>
    </source>
</evidence>
<dbReference type="PATRIC" id="fig|56107.3.peg.5039"/>
<dbReference type="InterPro" id="IPR019734">
    <property type="entry name" value="TPR_rpt"/>
</dbReference>
<feature type="repeat" description="TPR" evidence="1">
    <location>
        <begin position="905"/>
        <end position="938"/>
    </location>
</feature>
<dbReference type="PANTHER" id="PTHR19959">
    <property type="entry name" value="KINESIN LIGHT CHAIN"/>
    <property type="match status" value="1"/>
</dbReference>
<dbReference type="RefSeq" id="WP_015209903.1">
    <property type="nucleotide sequence ID" value="NC_019757.1"/>
</dbReference>
<evidence type="ECO:0000313" key="3">
    <source>
        <dbReference type="EMBL" id="AFZ26664.1"/>
    </source>
</evidence>